<evidence type="ECO:0000256" key="6">
    <source>
        <dbReference type="RuleBase" id="RU365089"/>
    </source>
</evidence>
<evidence type="ECO:0000256" key="1">
    <source>
        <dbReference type="ARBA" id="ARBA00002190"/>
    </source>
</evidence>
<dbReference type="GO" id="GO:0006313">
    <property type="term" value="P:DNA transposition"/>
    <property type="evidence" value="ECO:0007669"/>
    <property type="project" value="UniProtKB-UniRule"/>
</dbReference>
<comment type="caution">
    <text evidence="7">The sequence shown here is derived from an EMBL/GenBank/DDBJ whole genome shotgun (WGS) entry which is preliminary data.</text>
</comment>
<dbReference type="GO" id="GO:0003677">
    <property type="term" value="F:DNA binding"/>
    <property type="evidence" value="ECO:0007669"/>
    <property type="project" value="UniProtKB-UniRule"/>
</dbReference>
<sequence>IGVREDGTKLVLSLQSGDKESAGAWRESFGDLKRRGLDGSAVRLGVMDCLSGLEKVFDKEFSQAKVQRCQFHVARNVLAKVPRNVNKAVADDLRSIFYASSWKKADEFAAASAAKWKRDDV</sequence>
<comment type="function">
    <text evidence="1 6">Required for the transposition of the insertion element.</text>
</comment>
<keyword evidence="3 6" id="KW-0815">Transposition</keyword>
<dbReference type="GO" id="GO:0004803">
    <property type="term" value="F:transposase activity"/>
    <property type="evidence" value="ECO:0007669"/>
    <property type="project" value="UniProtKB-UniRule"/>
</dbReference>
<proteinExistence type="inferred from homology"/>
<evidence type="ECO:0000256" key="4">
    <source>
        <dbReference type="ARBA" id="ARBA00023125"/>
    </source>
</evidence>
<evidence type="ECO:0000256" key="3">
    <source>
        <dbReference type="ARBA" id="ARBA00022578"/>
    </source>
</evidence>
<name>A0A971S0P4_9BACT</name>
<comment type="similarity">
    <text evidence="2 6">Belongs to the transposase mutator family.</text>
</comment>
<dbReference type="PANTHER" id="PTHR33217">
    <property type="entry name" value="TRANSPOSASE FOR INSERTION SEQUENCE ELEMENT IS1081"/>
    <property type="match status" value="1"/>
</dbReference>
<gene>
    <name evidence="7" type="ORF">GXY80_09075</name>
</gene>
<keyword evidence="4 6" id="KW-0238">DNA-binding</keyword>
<dbReference type="EMBL" id="JAAYEE010000148">
    <property type="protein sequence ID" value="NLW35615.1"/>
    <property type="molecule type" value="Genomic_DNA"/>
</dbReference>
<reference evidence="7" key="2">
    <citation type="submission" date="2020-01" db="EMBL/GenBank/DDBJ databases">
        <authorList>
            <person name="Campanaro S."/>
        </authorList>
    </citation>
    <scope>NUCLEOTIDE SEQUENCE</scope>
    <source>
        <strain evidence="7">AS06rmzACSIP_7</strain>
    </source>
</reference>
<dbReference type="PANTHER" id="PTHR33217:SF7">
    <property type="entry name" value="TRANSPOSASE FOR INSERTION SEQUENCE ELEMENT IS1081"/>
    <property type="match status" value="1"/>
</dbReference>
<keyword evidence="5 6" id="KW-0233">DNA recombination</keyword>
<evidence type="ECO:0000256" key="2">
    <source>
        <dbReference type="ARBA" id="ARBA00010961"/>
    </source>
</evidence>
<dbReference type="Pfam" id="PF00872">
    <property type="entry name" value="Transposase_mut"/>
    <property type="match status" value="1"/>
</dbReference>
<dbReference type="Proteomes" id="UP000777265">
    <property type="component" value="Unassembled WGS sequence"/>
</dbReference>
<evidence type="ECO:0000313" key="7">
    <source>
        <dbReference type="EMBL" id="NLW35615.1"/>
    </source>
</evidence>
<keyword evidence="6" id="KW-0814">Transposable element</keyword>
<evidence type="ECO:0000313" key="8">
    <source>
        <dbReference type="Proteomes" id="UP000777265"/>
    </source>
</evidence>
<dbReference type="InterPro" id="IPR001207">
    <property type="entry name" value="Transposase_mutator"/>
</dbReference>
<dbReference type="AlphaFoldDB" id="A0A971S0P4"/>
<evidence type="ECO:0000256" key="5">
    <source>
        <dbReference type="ARBA" id="ARBA00023172"/>
    </source>
</evidence>
<protein>
    <recommendedName>
        <fullName evidence="6">Mutator family transposase</fullName>
    </recommendedName>
</protein>
<accession>A0A971S0P4</accession>
<organism evidence="7 8">
    <name type="scientific">Syntrophorhabdus aromaticivorans</name>
    <dbReference type="NCBI Taxonomy" id="328301"/>
    <lineage>
        <taxon>Bacteria</taxon>
        <taxon>Pseudomonadati</taxon>
        <taxon>Thermodesulfobacteriota</taxon>
        <taxon>Syntrophorhabdia</taxon>
        <taxon>Syntrophorhabdales</taxon>
        <taxon>Syntrophorhabdaceae</taxon>
        <taxon>Syntrophorhabdus</taxon>
    </lineage>
</organism>
<feature type="non-terminal residue" evidence="7">
    <location>
        <position position="1"/>
    </location>
</feature>
<reference evidence="7" key="1">
    <citation type="journal article" date="2020" name="Biotechnol. Biofuels">
        <title>New insights from the biogas microbiome by comprehensive genome-resolved metagenomics of nearly 1600 species originating from multiple anaerobic digesters.</title>
        <authorList>
            <person name="Campanaro S."/>
            <person name="Treu L."/>
            <person name="Rodriguez-R L.M."/>
            <person name="Kovalovszki A."/>
            <person name="Ziels R.M."/>
            <person name="Maus I."/>
            <person name="Zhu X."/>
            <person name="Kougias P.G."/>
            <person name="Basile A."/>
            <person name="Luo G."/>
            <person name="Schluter A."/>
            <person name="Konstantinidis K.T."/>
            <person name="Angelidaki I."/>
        </authorList>
    </citation>
    <scope>NUCLEOTIDE SEQUENCE</scope>
    <source>
        <strain evidence="7">AS06rmzACSIP_7</strain>
    </source>
</reference>